<keyword evidence="1" id="KW-0472">Membrane</keyword>
<dbReference type="EMBL" id="JAYMYQ010000002">
    <property type="protein sequence ID" value="KAK7350231.1"/>
    <property type="molecule type" value="Genomic_DNA"/>
</dbReference>
<reference evidence="2 3" key="1">
    <citation type="submission" date="2024-01" db="EMBL/GenBank/DDBJ databases">
        <title>The genomes of 5 underutilized Papilionoideae crops provide insights into root nodulation and disease resistanc.</title>
        <authorList>
            <person name="Jiang F."/>
        </authorList>
    </citation>
    <scope>NUCLEOTIDE SEQUENCE [LARGE SCALE GENOMIC DNA]</scope>
    <source>
        <strain evidence="2">LVBAO_FW01</strain>
        <tissue evidence="2">Leaves</tissue>
    </source>
</reference>
<keyword evidence="3" id="KW-1185">Reference proteome</keyword>
<keyword evidence="1" id="KW-0812">Transmembrane</keyword>
<comment type="caution">
    <text evidence="2">The sequence shown here is derived from an EMBL/GenBank/DDBJ whole genome shotgun (WGS) entry which is preliminary data.</text>
</comment>
<evidence type="ECO:0000256" key="1">
    <source>
        <dbReference type="SAM" id="Phobius"/>
    </source>
</evidence>
<gene>
    <name evidence="2" type="ORF">VNO77_08562</name>
</gene>
<evidence type="ECO:0000313" key="2">
    <source>
        <dbReference type="EMBL" id="KAK7350231.1"/>
    </source>
</evidence>
<name>A0AAN9MA52_CANGL</name>
<organism evidence="2 3">
    <name type="scientific">Canavalia gladiata</name>
    <name type="common">Sword bean</name>
    <name type="synonym">Dolichos gladiatus</name>
    <dbReference type="NCBI Taxonomy" id="3824"/>
    <lineage>
        <taxon>Eukaryota</taxon>
        <taxon>Viridiplantae</taxon>
        <taxon>Streptophyta</taxon>
        <taxon>Embryophyta</taxon>
        <taxon>Tracheophyta</taxon>
        <taxon>Spermatophyta</taxon>
        <taxon>Magnoliopsida</taxon>
        <taxon>eudicotyledons</taxon>
        <taxon>Gunneridae</taxon>
        <taxon>Pentapetalae</taxon>
        <taxon>rosids</taxon>
        <taxon>fabids</taxon>
        <taxon>Fabales</taxon>
        <taxon>Fabaceae</taxon>
        <taxon>Papilionoideae</taxon>
        <taxon>50 kb inversion clade</taxon>
        <taxon>NPAAA clade</taxon>
        <taxon>indigoferoid/millettioid clade</taxon>
        <taxon>Phaseoleae</taxon>
        <taxon>Canavalia</taxon>
    </lineage>
</organism>
<proteinExistence type="predicted"/>
<dbReference type="AlphaFoldDB" id="A0AAN9MA52"/>
<dbReference type="Proteomes" id="UP001367508">
    <property type="component" value="Unassembled WGS sequence"/>
</dbReference>
<sequence>MKKRGGRNVLWRVSKSKKKEVGLSRRKNGALTTSQKCPVLECVHGPNSLSADSHHRMHSKNSRTPIPDNSGVEVGVYTEFSIETSEPASFSYCSICIGDMAKSIVTLGCLLPFQKVLRALSSIYRSKKLVKSVTAAWLLRTTTWILEPGISEADILKDIGKHRKEIGKIPESVFTLVILLLAFVPAATKVWMVILNLSLRLDNKLHSMSSKVTTTKCIINDTGSVSFVSKNSEIKEETVITSDHALELRSVLDWLAMVGNDHHQVTSSSQYGCCYATVIPKVTIHFRAFFPSYRTIIKNVSVITSQSTNSMVLNTLEVSRLSKTTSVVLPNCLSSCSVLVPISRSKIRPLIAVLKINWPHICVMKLIPGHPGHALAISKSE</sequence>
<accession>A0AAN9MA52</accession>
<protein>
    <submittedName>
        <fullName evidence="2">Uncharacterized protein</fullName>
    </submittedName>
</protein>
<feature type="transmembrane region" description="Helical" evidence="1">
    <location>
        <begin position="173"/>
        <end position="194"/>
    </location>
</feature>
<evidence type="ECO:0000313" key="3">
    <source>
        <dbReference type="Proteomes" id="UP001367508"/>
    </source>
</evidence>
<keyword evidence="1" id="KW-1133">Transmembrane helix</keyword>